<feature type="domain" description="DUF6985" evidence="1">
    <location>
        <begin position="2"/>
        <end position="135"/>
    </location>
</feature>
<sequence>MKIKVPYFDDSEIEFSDGDYDPGDARPAAALNAFLALTSDNRLNDSRHVYAYYRDYREAVGGEDWMDAEMGMPEKPWDIWSFVYPSELGIWPGDDGDDNHYVYLEANCDWEEEHGLLLVWRNGAMLTRVSGFDGHPTNEDAGDGRQEIVYQAVDPRYTTRAGES</sequence>
<dbReference type="RefSeq" id="WP_027032694.1">
    <property type="nucleotide sequence ID" value="NZ_CP033367.1"/>
</dbReference>
<gene>
    <name evidence="2" type="ORF">EB235_01605</name>
</gene>
<accession>A0A6M7WEE8</accession>
<dbReference type="EMBL" id="CP033367">
    <property type="protein sequence ID" value="QKD00325.1"/>
    <property type="molecule type" value="Genomic_DNA"/>
</dbReference>
<name>A0A6M7WEE8_RHILI</name>
<reference evidence="2 3" key="1">
    <citation type="submission" date="2018-10" db="EMBL/GenBank/DDBJ databases">
        <authorList>
            <person name="Perry B.J."/>
            <person name="Sullivan J.T."/>
            <person name="Murphy R.J.T."/>
            <person name="Ramsay J.P."/>
            <person name="Ronson C.W."/>
        </authorList>
    </citation>
    <scope>NUCLEOTIDE SEQUENCE [LARGE SCALE GENOMIC DNA]</scope>
    <source>
        <strain evidence="2 3">R88b</strain>
    </source>
</reference>
<evidence type="ECO:0000259" key="1">
    <source>
        <dbReference type="Pfam" id="PF22481"/>
    </source>
</evidence>
<protein>
    <recommendedName>
        <fullName evidence="1">DUF6985 domain-containing protein</fullName>
    </recommendedName>
</protein>
<proteinExistence type="predicted"/>
<dbReference type="Proteomes" id="UP000503017">
    <property type="component" value="Chromosome"/>
</dbReference>
<dbReference type="InterPro" id="IPR054254">
    <property type="entry name" value="DUF6985"/>
</dbReference>
<dbReference type="AlphaFoldDB" id="A0A6M7WEE8"/>
<evidence type="ECO:0000313" key="2">
    <source>
        <dbReference type="EMBL" id="QKD00325.1"/>
    </source>
</evidence>
<organism evidence="2 3">
    <name type="scientific">Mesorhizobium loti R88b</name>
    <dbReference type="NCBI Taxonomy" id="935548"/>
    <lineage>
        <taxon>Bacteria</taxon>
        <taxon>Pseudomonadati</taxon>
        <taxon>Pseudomonadota</taxon>
        <taxon>Alphaproteobacteria</taxon>
        <taxon>Hyphomicrobiales</taxon>
        <taxon>Phyllobacteriaceae</taxon>
        <taxon>Mesorhizobium</taxon>
    </lineage>
</organism>
<dbReference type="Pfam" id="PF22481">
    <property type="entry name" value="DUF6985"/>
    <property type="match status" value="1"/>
</dbReference>
<evidence type="ECO:0000313" key="3">
    <source>
        <dbReference type="Proteomes" id="UP000503017"/>
    </source>
</evidence>